<feature type="compositionally biased region" description="Basic and acidic residues" evidence="2">
    <location>
        <begin position="474"/>
        <end position="500"/>
    </location>
</feature>
<evidence type="ECO:0000313" key="4">
    <source>
        <dbReference type="EMBL" id="KAF2125091.1"/>
    </source>
</evidence>
<dbReference type="Pfam" id="PF26118">
    <property type="entry name" value="DUF8035"/>
    <property type="match status" value="1"/>
</dbReference>
<feature type="region of interest" description="Disordered" evidence="2">
    <location>
        <begin position="401"/>
        <end position="500"/>
    </location>
</feature>
<keyword evidence="5" id="KW-1185">Reference proteome</keyword>
<feature type="compositionally biased region" description="Basic and acidic residues" evidence="2">
    <location>
        <begin position="28"/>
        <end position="38"/>
    </location>
</feature>
<feature type="domain" description="DUF8035" evidence="3">
    <location>
        <begin position="285"/>
        <end position="338"/>
    </location>
</feature>
<protein>
    <recommendedName>
        <fullName evidence="3">DUF8035 domain-containing protein</fullName>
    </recommendedName>
</protein>
<sequence>MYRSSTGALDRFDDEPPRGGGGGGGGGRWDRDRFERMRGGTVRGEGSVRGEESVRGGSVRGGDHDHYRFQEHDRFPGGRRDVDIHEDRDRRGTRVLERERIHEDSRFERPVRRRNEIFDEQTPSEIANMALAPYRRASVIDRDINISKNLELDVASRRRPARPQFMRRQSSLDTFDRRPLPRYGDIERDEYRPPANVPIPLPVRSRQASPPRRFRDDRDRDEDEFEDFRFVERSGRGQERDDYREVEIHREKSKVRRSKSVAKSTRSSSASSFEEAQPERATWGKKGRTRLPKRLVKREAIIELGYPFEEEDDFLVITRALEKEHIDEVIKTSEGYKEVEKTTYVYEEKIEDHPPPPASVYDAPPRPASVYDPPPRPASVYAPPPPASVYAPPPPASVYAPPPPASIYAPPPPASVYAPPPPPSMHAPPPPPAVIYAVPPPAHSVHAPPPPPSHYAPSVHPPPAPPQYAQSHYAESHYAKSVREPSPPPRHEHEREHEREEYVHFERSNAMHGPATAFLPEQRQLVRHRRSERDIRSEIRSLEEERRMLKYERDERDTELVVLERRDPKREVMRVDRDRKVISLGADDLD</sequence>
<gene>
    <name evidence="4" type="ORF">P153DRAFT_426100</name>
</gene>
<dbReference type="Proteomes" id="UP000799771">
    <property type="component" value="Unassembled WGS sequence"/>
</dbReference>
<feature type="compositionally biased region" description="Gly residues" evidence="2">
    <location>
        <begin position="18"/>
        <end position="27"/>
    </location>
</feature>
<feature type="compositionally biased region" description="Pro residues" evidence="2">
    <location>
        <begin position="401"/>
        <end position="466"/>
    </location>
</feature>
<proteinExistence type="predicted"/>
<feature type="region of interest" description="Disordered" evidence="2">
    <location>
        <begin position="1"/>
        <end position="90"/>
    </location>
</feature>
<evidence type="ECO:0000259" key="3">
    <source>
        <dbReference type="Pfam" id="PF26118"/>
    </source>
</evidence>
<accession>A0A6A6A3D0</accession>
<dbReference type="AlphaFoldDB" id="A0A6A6A3D0"/>
<dbReference type="RefSeq" id="XP_033519484.1">
    <property type="nucleotide sequence ID" value="XM_033672588.1"/>
</dbReference>
<feature type="coiled-coil region" evidence="1">
    <location>
        <begin position="525"/>
        <end position="552"/>
    </location>
</feature>
<feature type="compositionally biased region" description="Basic and acidic residues" evidence="2">
    <location>
        <begin position="239"/>
        <end position="250"/>
    </location>
</feature>
<evidence type="ECO:0000313" key="5">
    <source>
        <dbReference type="Proteomes" id="UP000799771"/>
    </source>
</evidence>
<feature type="compositionally biased region" description="Basic and acidic residues" evidence="2">
    <location>
        <begin position="61"/>
        <end position="90"/>
    </location>
</feature>
<feature type="compositionally biased region" description="Basic and acidic residues" evidence="2">
    <location>
        <begin position="174"/>
        <end position="192"/>
    </location>
</feature>
<organism evidence="4 5">
    <name type="scientific">Dothidotthia symphoricarpi CBS 119687</name>
    <dbReference type="NCBI Taxonomy" id="1392245"/>
    <lineage>
        <taxon>Eukaryota</taxon>
        <taxon>Fungi</taxon>
        <taxon>Dikarya</taxon>
        <taxon>Ascomycota</taxon>
        <taxon>Pezizomycotina</taxon>
        <taxon>Dothideomycetes</taxon>
        <taxon>Pleosporomycetidae</taxon>
        <taxon>Pleosporales</taxon>
        <taxon>Dothidotthiaceae</taxon>
        <taxon>Dothidotthia</taxon>
    </lineage>
</organism>
<feature type="region of interest" description="Disordered" evidence="2">
    <location>
        <begin position="348"/>
        <end position="387"/>
    </location>
</feature>
<evidence type="ECO:0000256" key="2">
    <source>
        <dbReference type="SAM" id="MobiDB-lite"/>
    </source>
</evidence>
<dbReference type="EMBL" id="ML977517">
    <property type="protein sequence ID" value="KAF2125091.1"/>
    <property type="molecule type" value="Genomic_DNA"/>
</dbReference>
<feature type="compositionally biased region" description="Pro residues" evidence="2">
    <location>
        <begin position="364"/>
        <end position="387"/>
    </location>
</feature>
<name>A0A6A6A3D0_9PLEO</name>
<reference evidence="4" key="1">
    <citation type="journal article" date="2020" name="Stud. Mycol.">
        <title>101 Dothideomycetes genomes: a test case for predicting lifestyles and emergence of pathogens.</title>
        <authorList>
            <person name="Haridas S."/>
            <person name="Albert R."/>
            <person name="Binder M."/>
            <person name="Bloem J."/>
            <person name="Labutti K."/>
            <person name="Salamov A."/>
            <person name="Andreopoulos B."/>
            <person name="Baker S."/>
            <person name="Barry K."/>
            <person name="Bills G."/>
            <person name="Bluhm B."/>
            <person name="Cannon C."/>
            <person name="Castanera R."/>
            <person name="Culley D."/>
            <person name="Daum C."/>
            <person name="Ezra D."/>
            <person name="Gonzalez J."/>
            <person name="Henrissat B."/>
            <person name="Kuo A."/>
            <person name="Liang C."/>
            <person name="Lipzen A."/>
            <person name="Lutzoni F."/>
            <person name="Magnuson J."/>
            <person name="Mondo S."/>
            <person name="Nolan M."/>
            <person name="Ohm R."/>
            <person name="Pangilinan J."/>
            <person name="Park H.-J."/>
            <person name="Ramirez L."/>
            <person name="Alfaro M."/>
            <person name="Sun H."/>
            <person name="Tritt A."/>
            <person name="Yoshinaga Y."/>
            <person name="Zwiers L.-H."/>
            <person name="Turgeon B."/>
            <person name="Goodwin S."/>
            <person name="Spatafora J."/>
            <person name="Crous P."/>
            <person name="Grigoriev I."/>
        </authorList>
    </citation>
    <scope>NUCLEOTIDE SEQUENCE</scope>
    <source>
        <strain evidence="4">CBS 119687</strain>
    </source>
</reference>
<dbReference type="OrthoDB" id="2192830at2759"/>
<dbReference type="InterPro" id="IPR058348">
    <property type="entry name" value="DUF8035"/>
</dbReference>
<feature type="region of interest" description="Disordered" evidence="2">
    <location>
        <begin position="161"/>
        <end position="220"/>
    </location>
</feature>
<evidence type="ECO:0000256" key="1">
    <source>
        <dbReference type="SAM" id="Coils"/>
    </source>
</evidence>
<dbReference type="GeneID" id="54413020"/>
<feature type="region of interest" description="Disordered" evidence="2">
    <location>
        <begin position="239"/>
        <end position="289"/>
    </location>
</feature>
<keyword evidence="1" id="KW-0175">Coiled coil</keyword>
<feature type="compositionally biased region" description="Low complexity" evidence="2">
    <location>
        <begin position="261"/>
        <end position="272"/>
    </location>
</feature>
<feature type="compositionally biased region" description="Basic residues" evidence="2">
    <location>
        <begin position="251"/>
        <end position="260"/>
    </location>
</feature>